<evidence type="ECO:0000256" key="3">
    <source>
        <dbReference type="ARBA" id="ARBA00022898"/>
    </source>
</evidence>
<evidence type="ECO:0000256" key="5">
    <source>
        <dbReference type="ARBA" id="ARBA00049406"/>
    </source>
</evidence>
<dbReference type="GO" id="GO:0006567">
    <property type="term" value="P:L-threonine catabolic process"/>
    <property type="evidence" value="ECO:0007669"/>
    <property type="project" value="InterPro"/>
</dbReference>
<keyword evidence="4 7" id="KW-0456">Lyase</keyword>
<dbReference type="InterPro" id="IPR036052">
    <property type="entry name" value="TrpB-like_PALP_sf"/>
</dbReference>
<organism evidence="7 8">
    <name type="scientific">Reyranella soli</name>
    <dbReference type="NCBI Taxonomy" id="1230389"/>
    <lineage>
        <taxon>Bacteria</taxon>
        <taxon>Pseudomonadati</taxon>
        <taxon>Pseudomonadota</taxon>
        <taxon>Alphaproteobacteria</taxon>
        <taxon>Hyphomicrobiales</taxon>
        <taxon>Reyranellaceae</taxon>
        <taxon>Reyranella</taxon>
    </lineage>
</organism>
<comment type="cofactor">
    <cofactor evidence="1">
        <name>pyridoxal 5'-phosphate</name>
        <dbReference type="ChEBI" id="CHEBI:597326"/>
    </cofactor>
</comment>
<dbReference type="OrthoDB" id="9811476at2"/>
<dbReference type="GO" id="GO:0009097">
    <property type="term" value="P:isoleucine biosynthetic process"/>
    <property type="evidence" value="ECO:0007669"/>
    <property type="project" value="TreeGrafter"/>
</dbReference>
<dbReference type="PROSITE" id="PS51671">
    <property type="entry name" value="ACT"/>
    <property type="match status" value="1"/>
</dbReference>
<dbReference type="InterPro" id="IPR045865">
    <property type="entry name" value="ACT-like_dom_sf"/>
</dbReference>
<dbReference type="Gene3D" id="3.40.50.1100">
    <property type="match status" value="2"/>
</dbReference>
<sequence length="408" mass="43085">MQKLPVTLEDVEFAAARIGEAVVHTPCLRSETLSRIAKADVWVKFENLQFTASFKERGALNTLLQLTDEEKKRGVIAMSAGNHAQGVAYHAGRLGIPATIVMPSFTPNTKVEHTRGHGARVVLHGDTLAEAATEAHRLADAHKLTFVHPYDDPRIIAGQGTIALEMLQDAPEIDTIVAPVGGGGMIAGCAVAARGLKPDIKVIGVETTSFSAMHQLLAGEPVTAGGDTIAEGIAVRDIGKTPLAIAKALLDQVLVVDEVAIERAIALFLEVEKTVAEGAGAACLAALLSHPQHFVGRKVGLVLSGGNIDTRLLASVLLRGLVRDGRIVRLRLMIGDLPGQLARVSGLIGKAGGNIVEVQHQRLFGAAVAKRTELDVTVETRGRDHARELVEALSAEGFKVRVLEGADA</sequence>
<dbReference type="GO" id="GO:0006565">
    <property type="term" value="P:L-serine catabolic process"/>
    <property type="evidence" value="ECO:0007669"/>
    <property type="project" value="TreeGrafter"/>
</dbReference>
<dbReference type="GO" id="GO:0030170">
    <property type="term" value="F:pyridoxal phosphate binding"/>
    <property type="evidence" value="ECO:0007669"/>
    <property type="project" value="UniProtKB-ARBA"/>
</dbReference>
<dbReference type="EMBL" id="BKAJ01000144">
    <property type="protein sequence ID" value="GEP59925.1"/>
    <property type="molecule type" value="Genomic_DNA"/>
</dbReference>
<dbReference type="NCBIfam" id="TIGR01127">
    <property type="entry name" value="ilvA_1Cterm"/>
    <property type="match status" value="1"/>
</dbReference>
<dbReference type="GO" id="GO:0004794">
    <property type="term" value="F:threonine deaminase activity"/>
    <property type="evidence" value="ECO:0007669"/>
    <property type="project" value="InterPro"/>
</dbReference>
<proteinExistence type="inferred from homology"/>
<name>A0A512NLV0_9HYPH</name>
<dbReference type="NCBIfam" id="NF005600">
    <property type="entry name" value="PRK07334.1"/>
    <property type="match status" value="1"/>
</dbReference>
<dbReference type="InterPro" id="IPR044561">
    <property type="entry name" value="ACT_ThrD-II-like"/>
</dbReference>
<dbReference type="Proteomes" id="UP000321058">
    <property type="component" value="Unassembled WGS sequence"/>
</dbReference>
<evidence type="ECO:0000313" key="8">
    <source>
        <dbReference type="Proteomes" id="UP000321058"/>
    </source>
</evidence>
<evidence type="ECO:0000256" key="1">
    <source>
        <dbReference type="ARBA" id="ARBA00001933"/>
    </source>
</evidence>
<evidence type="ECO:0000313" key="7">
    <source>
        <dbReference type="EMBL" id="GEP59925.1"/>
    </source>
</evidence>
<dbReference type="SUPFAM" id="SSF53686">
    <property type="entry name" value="Tryptophan synthase beta subunit-like PLP-dependent enzymes"/>
    <property type="match status" value="1"/>
</dbReference>
<dbReference type="InterPro" id="IPR001926">
    <property type="entry name" value="TrpB-like_PALP"/>
</dbReference>
<dbReference type="InterPro" id="IPR005789">
    <property type="entry name" value="Thr_deHydtase_catblc"/>
</dbReference>
<dbReference type="GO" id="GO:0003941">
    <property type="term" value="F:L-serine ammonia-lyase activity"/>
    <property type="evidence" value="ECO:0007669"/>
    <property type="project" value="UniProtKB-EC"/>
</dbReference>
<keyword evidence="8" id="KW-1185">Reference proteome</keyword>
<reference evidence="7 8" key="1">
    <citation type="submission" date="2019-07" db="EMBL/GenBank/DDBJ databases">
        <title>Whole genome shotgun sequence of Reyranella soli NBRC 108950.</title>
        <authorList>
            <person name="Hosoyama A."/>
            <person name="Uohara A."/>
            <person name="Ohji S."/>
            <person name="Ichikawa N."/>
        </authorList>
    </citation>
    <scope>NUCLEOTIDE SEQUENCE [LARGE SCALE GENOMIC DNA]</scope>
    <source>
        <strain evidence="7 8">NBRC 108950</strain>
    </source>
</reference>
<dbReference type="InterPro" id="IPR002912">
    <property type="entry name" value="ACT_dom"/>
</dbReference>
<feature type="domain" description="ACT" evidence="6">
    <location>
        <begin position="329"/>
        <end position="408"/>
    </location>
</feature>
<dbReference type="SUPFAM" id="SSF55021">
    <property type="entry name" value="ACT-like"/>
    <property type="match status" value="1"/>
</dbReference>
<evidence type="ECO:0000256" key="2">
    <source>
        <dbReference type="ARBA" id="ARBA00010869"/>
    </source>
</evidence>
<evidence type="ECO:0000256" key="4">
    <source>
        <dbReference type="ARBA" id="ARBA00023239"/>
    </source>
</evidence>
<dbReference type="PANTHER" id="PTHR48078:SF6">
    <property type="entry name" value="L-THREONINE DEHYDRATASE CATABOLIC TDCB"/>
    <property type="match status" value="1"/>
</dbReference>
<dbReference type="FunFam" id="3.40.50.1100:FF:000005">
    <property type="entry name" value="Threonine dehydratase catabolic"/>
    <property type="match status" value="1"/>
</dbReference>
<dbReference type="FunFam" id="3.40.50.1100:FF:000007">
    <property type="entry name" value="L-threonine dehydratase catabolic TdcB"/>
    <property type="match status" value="1"/>
</dbReference>
<gene>
    <name evidence="7" type="ORF">RSO01_70910</name>
</gene>
<protein>
    <submittedName>
        <fullName evidence="7">Threonine ammonia-lyase</fullName>
    </submittedName>
</protein>
<comment type="similarity">
    <text evidence="2">Belongs to the serine/threonine dehydratase family.</text>
</comment>
<comment type="caution">
    <text evidence="7">The sequence shown here is derived from an EMBL/GenBank/DDBJ whole genome shotgun (WGS) entry which is preliminary data.</text>
</comment>
<evidence type="ECO:0000259" key="6">
    <source>
        <dbReference type="PROSITE" id="PS51671"/>
    </source>
</evidence>
<dbReference type="CDD" id="cd04886">
    <property type="entry name" value="ACT_ThrD-II-like"/>
    <property type="match status" value="1"/>
</dbReference>
<dbReference type="CDD" id="cd01562">
    <property type="entry name" value="Thr-dehyd"/>
    <property type="match status" value="1"/>
</dbReference>
<dbReference type="AlphaFoldDB" id="A0A512NLV0"/>
<dbReference type="PANTHER" id="PTHR48078">
    <property type="entry name" value="THREONINE DEHYDRATASE, MITOCHONDRIAL-RELATED"/>
    <property type="match status" value="1"/>
</dbReference>
<dbReference type="RefSeq" id="WP_147155297.1">
    <property type="nucleotide sequence ID" value="NZ_BKAJ01000144.1"/>
</dbReference>
<keyword evidence="3" id="KW-0663">Pyridoxal phosphate</keyword>
<comment type="catalytic activity">
    <reaction evidence="5">
        <text>L-serine = pyruvate + NH4(+)</text>
        <dbReference type="Rhea" id="RHEA:19169"/>
        <dbReference type="ChEBI" id="CHEBI:15361"/>
        <dbReference type="ChEBI" id="CHEBI:28938"/>
        <dbReference type="ChEBI" id="CHEBI:33384"/>
        <dbReference type="EC" id="4.3.1.17"/>
    </reaction>
</comment>
<accession>A0A512NLV0</accession>
<dbReference type="Pfam" id="PF00291">
    <property type="entry name" value="PALP"/>
    <property type="match status" value="1"/>
</dbReference>
<dbReference type="InterPro" id="IPR050147">
    <property type="entry name" value="Ser/Thr_Dehydratase"/>
</dbReference>